<dbReference type="Proteomes" id="UP000799537">
    <property type="component" value="Unassembled WGS sequence"/>
</dbReference>
<keyword evidence="3" id="KW-1185">Reference proteome</keyword>
<dbReference type="OrthoDB" id="6020543at2759"/>
<dbReference type="SUPFAM" id="SSF53474">
    <property type="entry name" value="alpha/beta-Hydrolases"/>
    <property type="match status" value="1"/>
</dbReference>
<dbReference type="PANTHER" id="PTHR42972">
    <property type="entry name" value="TOL-PAL SYSTEM PROTEIN TOLB"/>
    <property type="match status" value="1"/>
</dbReference>
<dbReference type="GeneID" id="54561325"/>
<gene>
    <name evidence="2" type="ORF">M409DRAFT_26304</name>
</gene>
<dbReference type="InterPro" id="IPR029058">
    <property type="entry name" value="AB_hydrolase_fold"/>
</dbReference>
<sequence>MAGRFFYLVALVQSTAATTLDSLTTKNINPNSVSVSGFSSGGYMAAQLGIAHSELFKSGFGVFAGGPYDCGRDQDYTTCLFNNTPSIEQPLANMLSWSGSEIDCLCNLKQRKVYIQAGTADDVVGLGIARLLESQLSHFTDPSNAQFVTSVGAAHVFPTDLDGQGNSACNQSALPYIANCGYDGAGEVLKWLYGNGLKPRSERPLSGSILPFRQTGIFGAPGLAETAFVYVPEKCQQGGKTACKLHVALHGCGMHHEHIGDKFLVNTGYNLWADTNEIVVLYPQTTVDNGTYPTWSGNLSNLNACFDWIGQYGESDWKTGDHMKAIVNMVRTIIGHKSEPGPFISQGALPFVEEL</sequence>
<dbReference type="PANTHER" id="PTHR42972:SF8">
    <property type="entry name" value="POLYHYDROXYBUTYRATE DEPOLYMERASE"/>
    <property type="match status" value="1"/>
</dbReference>
<dbReference type="EMBL" id="ML993609">
    <property type="protein sequence ID" value="KAF2163260.1"/>
    <property type="molecule type" value="Genomic_DNA"/>
</dbReference>
<accession>A0A6A6CAL0</accession>
<evidence type="ECO:0000313" key="3">
    <source>
        <dbReference type="Proteomes" id="UP000799537"/>
    </source>
</evidence>
<dbReference type="Gene3D" id="3.40.50.1820">
    <property type="entry name" value="alpha/beta hydrolase"/>
    <property type="match status" value="2"/>
</dbReference>
<evidence type="ECO:0000256" key="1">
    <source>
        <dbReference type="SAM" id="SignalP"/>
    </source>
</evidence>
<keyword evidence="1" id="KW-0732">Signal</keyword>
<evidence type="ECO:0000313" key="2">
    <source>
        <dbReference type="EMBL" id="KAF2163260.1"/>
    </source>
</evidence>
<proteinExistence type="predicted"/>
<feature type="signal peptide" evidence="1">
    <location>
        <begin position="1"/>
        <end position="17"/>
    </location>
</feature>
<dbReference type="RefSeq" id="XP_033664149.1">
    <property type="nucleotide sequence ID" value="XM_033808053.1"/>
</dbReference>
<dbReference type="AlphaFoldDB" id="A0A6A6CAL0"/>
<organism evidence="2 3">
    <name type="scientific">Zasmidium cellare ATCC 36951</name>
    <dbReference type="NCBI Taxonomy" id="1080233"/>
    <lineage>
        <taxon>Eukaryota</taxon>
        <taxon>Fungi</taxon>
        <taxon>Dikarya</taxon>
        <taxon>Ascomycota</taxon>
        <taxon>Pezizomycotina</taxon>
        <taxon>Dothideomycetes</taxon>
        <taxon>Dothideomycetidae</taxon>
        <taxon>Mycosphaerellales</taxon>
        <taxon>Mycosphaerellaceae</taxon>
        <taxon>Zasmidium</taxon>
    </lineage>
</organism>
<protein>
    <submittedName>
        <fullName evidence="2">Uncharacterized protein</fullName>
    </submittedName>
</protein>
<feature type="chain" id="PRO_5032675879" evidence="1">
    <location>
        <begin position="18"/>
        <end position="355"/>
    </location>
</feature>
<name>A0A6A6CAL0_ZASCE</name>
<reference evidence="2" key="1">
    <citation type="journal article" date="2020" name="Stud. Mycol.">
        <title>101 Dothideomycetes genomes: a test case for predicting lifestyles and emergence of pathogens.</title>
        <authorList>
            <person name="Haridas S."/>
            <person name="Albert R."/>
            <person name="Binder M."/>
            <person name="Bloem J."/>
            <person name="Labutti K."/>
            <person name="Salamov A."/>
            <person name="Andreopoulos B."/>
            <person name="Baker S."/>
            <person name="Barry K."/>
            <person name="Bills G."/>
            <person name="Bluhm B."/>
            <person name="Cannon C."/>
            <person name="Castanera R."/>
            <person name="Culley D."/>
            <person name="Daum C."/>
            <person name="Ezra D."/>
            <person name="Gonzalez J."/>
            <person name="Henrissat B."/>
            <person name="Kuo A."/>
            <person name="Liang C."/>
            <person name="Lipzen A."/>
            <person name="Lutzoni F."/>
            <person name="Magnuson J."/>
            <person name="Mondo S."/>
            <person name="Nolan M."/>
            <person name="Ohm R."/>
            <person name="Pangilinan J."/>
            <person name="Park H.-J."/>
            <person name="Ramirez L."/>
            <person name="Alfaro M."/>
            <person name="Sun H."/>
            <person name="Tritt A."/>
            <person name="Yoshinaga Y."/>
            <person name="Zwiers L.-H."/>
            <person name="Turgeon B."/>
            <person name="Goodwin S."/>
            <person name="Spatafora J."/>
            <person name="Crous P."/>
            <person name="Grigoriev I."/>
        </authorList>
    </citation>
    <scope>NUCLEOTIDE SEQUENCE</scope>
    <source>
        <strain evidence="2">ATCC 36951</strain>
    </source>
</reference>